<evidence type="ECO:0000313" key="1">
    <source>
        <dbReference type="EMBL" id="KAI0029786.1"/>
    </source>
</evidence>
<accession>A0ACB8QD97</accession>
<evidence type="ECO:0000313" key="2">
    <source>
        <dbReference type="Proteomes" id="UP000814128"/>
    </source>
</evidence>
<keyword evidence="2" id="KW-1185">Reference proteome</keyword>
<name>A0ACB8QD97_9AGAM</name>
<dbReference type="EMBL" id="MU273656">
    <property type="protein sequence ID" value="KAI0029786.1"/>
    <property type="molecule type" value="Genomic_DNA"/>
</dbReference>
<protein>
    <submittedName>
        <fullName evidence="1">Uncharacterized protein</fullName>
    </submittedName>
</protein>
<reference evidence="1" key="2">
    <citation type="journal article" date="2022" name="New Phytol.">
        <title>Evolutionary transition to the ectomycorrhizal habit in the genomes of a hyperdiverse lineage of mushroom-forming fungi.</title>
        <authorList>
            <person name="Looney B."/>
            <person name="Miyauchi S."/>
            <person name="Morin E."/>
            <person name="Drula E."/>
            <person name="Courty P.E."/>
            <person name="Kohler A."/>
            <person name="Kuo A."/>
            <person name="LaButti K."/>
            <person name="Pangilinan J."/>
            <person name="Lipzen A."/>
            <person name="Riley R."/>
            <person name="Andreopoulos W."/>
            <person name="He G."/>
            <person name="Johnson J."/>
            <person name="Nolan M."/>
            <person name="Tritt A."/>
            <person name="Barry K.W."/>
            <person name="Grigoriev I.V."/>
            <person name="Nagy L.G."/>
            <person name="Hibbett D."/>
            <person name="Henrissat B."/>
            <person name="Matheny P.B."/>
            <person name="Labbe J."/>
            <person name="Martin F.M."/>
        </authorList>
    </citation>
    <scope>NUCLEOTIDE SEQUENCE</scope>
    <source>
        <strain evidence="1">EC-137</strain>
    </source>
</reference>
<dbReference type="Proteomes" id="UP000814128">
    <property type="component" value="Unassembled WGS sequence"/>
</dbReference>
<reference evidence="1" key="1">
    <citation type="submission" date="2021-02" db="EMBL/GenBank/DDBJ databases">
        <authorList>
            <consortium name="DOE Joint Genome Institute"/>
            <person name="Ahrendt S."/>
            <person name="Looney B.P."/>
            <person name="Miyauchi S."/>
            <person name="Morin E."/>
            <person name="Drula E."/>
            <person name="Courty P.E."/>
            <person name="Chicoki N."/>
            <person name="Fauchery L."/>
            <person name="Kohler A."/>
            <person name="Kuo A."/>
            <person name="Labutti K."/>
            <person name="Pangilinan J."/>
            <person name="Lipzen A."/>
            <person name="Riley R."/>
            <person name="Andreopoulos W."/>
            <person name="He G."/>
            <person name="Johnson J."/>
            <person name="Barry K.W."/>
            <person name="Grigoriev I.V."/>
            <person name="Nagy L."/>
            <person name="Hibbett D."/>
            <person name="Henrissat B."/>
            <person name="Matheny P.B."/>
            <person name="Labbe J."/>
            <person name="Martin F."/>
        </authorList>
    </citation>
    <scope>NUCLEOTIDE SEQUENCE</scope>
    <source>
        <strain evidence="1">EC-137</strain>
    </source>
</reference>
<sequence length="322" mass="36417">MGQYWLIINVDSKQQGYFGNLRNCFFDGILSRFLSARLCPLQPLPEMPKIAPTSKPADTNSNAERANPLSLPNELLYEIASNISDFADLLCFAASCHKVWDVCSEAVQEWVDEWATWDRCHIILLGDYTDELPENLLDKEDEADIREWLAEPNASKYEVGRSFYSYASDCYSSIFSSESARRRLKSALKDRPLSGAPAAAIERMLEVPDPKYTVLRNLSQKLYVRQKAVDELREELVSEFKSMGYPSAANLNLGDAVVCNICWSNDRSTSMSVDLTDGPWAGDCFDIVSMDELETDEEFSQWGDASKDVCATLRDCYESEYL</sequence>
<gene>
    <name evidence="1" type="ORF">K488DRAFT_55625</name>
</gene>
<organism evidence="1 2">
    <name type="scientific">Vararia minispora EC-137</name>
    <dbReference type="NCBI Taxonomy" id="1314806"/>
    <lineage>
        <taxon>Eukaryota</taxon>
        <taxon>Fungi</taxon>
        <taxon>Dikarya</taxon>
        <taxon>Basidiomycota</taxon>
        <taxon>Agaricomycotina</taxon>
        <taxon>Agaricomycetes</taxon>
        <taxon>Russulales</taxon>
        <taxon>Lachnocladiaceae</taxon>
        <taxon>Vararia</taxon>
    </lineage>
</organism>
<comment type="caution">
    <text evidence="1">The sequence shown here is derived from an EMBL/GenBank/DDBJ whole genome shotgun (WGS) entry which is preliminary data.</text>
</comment>
<proteinExistence type="predicted"/>